<keyword evidence="1" id="KW-0489">Methyltransferase</keyword>
<reference evidence="5" key="1">
    <citation type="submission" date="2017-09" db="EMBL/GenBank/DDBJ databases">
        <title>Depth-based differentiation of microbial function through sediment-hosted aquifers and enrichment of novel symbionts in the deep terrestrial subsurface.</title>
        <authorList>
            <person name="Probst A.J."/>
            <person name="Ladd B."/>
            <person name="Jarett J.K."/>
            <person name="Geller-Mcgrath D.E."/>
            <person name="Sieber C.M.K."/>
            <person name="Emerson J.B."/>
            <person name="Anantharaman K."/>
            <person name="Thomas B.C."/>
            <person name="Malmstrom R."/>
            <person name="Stieglmeier M."/>
            <person name="Klingl A."/>
            <person name="Woyke T."/>
            <person name="Ryan C.M."/>
            <person name="Banfield J.F."/>
        </authorList>
    </citation>
    <scope>NUCLEOTIDE SEQUENCE [LARGE SCALE GENOMIC DNA]</scope>
</reference>
<dbReference type="InterPro" id="IPR051128">
    <property type="entry name" value="EgtD_Methyltrsf_superfamily"/>
</dbReference>
<name>A0A2M6WBS0_9BACT</name>
<dbReference type="PANTHER" id="PTHR43397:SF1">
    <property type="entry name" value="ERGOTHIONEINE BIOSYNTHESIS PROTEIN 1"/>
    <property type="match status" value="1"/>
</dbReference>
<evidence type="ECO:0000256" key="2">
    <source>
        <dbReference type="ARBA" id="ARBA00022679"/>
    </source>
</evidence>
<accession>A0A2M6WBS0</accession>
<dbReference type="PANTHER" id="PTHR43397">
    <property type="entry name" value="ERGOTHIONEINE BIOSYNTHESIS PROTEIN 1"/>
    <property type="match status" value="1"/>
</dbReference>
<dbReference type="AlphaFoldDB" id="A0A2M6WBS0"/>
<evidence type="ECO:0000313" key="5">
    <source>
        <dbReference type="Proteomes" id="UP000230543"/>
    </source>
</evidence>
<proteinExistence type="predicted"/>
<dbReference type="Proteomes" id="UP000230543">
    <property type="component" value="Unassembled WGS sequence"/>
</dbReference>
<evidence type="ECO:0000313" key="4">
    <source>
        <dbReference type="EMBL" id="PIT90248.1"/>
    </source>
</evidence>
<dbReference type="EMBL" id="PFBO01000119">
    <property type="protein sequence ID" value="PIT90248.1"/>
    <property type="molecule type" value="Genomic_DNA"/>
</dbReference>
<evidence type="ECO:0000256" key="1">
    <source>
        <dbReference type="ARBA" id="ARBA00022603"/>
    </source>
</evidence>
<protein>
    <recommendedName>
        <fullName evidence="3">Histidine-specific methyltransferase SAM-dependent domain-containing protein</fullName>
    </recommendedName>
</protein>
<dbReference type="GO" id="GO:0032259">
    <property type="term" value="P:methylation"/>
    <property type="evidence" value="ECO:0007669"/>
    <property type="project" value="UniProtKB-KW"/>
</dbReference>
<feature type="domain" description="Histidine-specific methyltransferase SAM-dependent" evidence="3">
    <location>
        <begin position="26"/>
        <end position="181"/>
    </location>
</feature>
<dbReference type="Gene3D" id="3.40.50.150">
    <property type="entry name" value="Vaccinia Virus protein VP39"/>
    <property type="match status" value="1"/>
</dbReference>
<organism evidence="4 5">
    <name type="scientific">Candidatus Komeilibacteria bacterium CG10_big_fil_rev_8_21_14_0_10_41_13</name>
    <dbReference type="NCBI Taxonomy" id="1974476"/>
    <lineage>
        <taxon>Bacteria</taxon>
        <taxon>Candidatus Komeiliibacteriota</taxon>
    </lineage>
</organism>
<gene>
    <name evidence="4" type="ORF">COU22_03325</name>
</gene>
<keyword evidence="2" id="KW-0808">Transferase</keyword>
<dbReference type="Pfam" id="PF10017">
    <property type="entry name" value="Methyltransf_33"/>
    <property type="match status" value="1"/>
</dbReference>
<evidence type="ECO:0000259" key="3">
    <source>
        <dbReference type="Pfam" id="PF10017"/>
    </source>
</evidence>
<dbReference type="InterPro" id="IPR029063">
    <property type="entry name" value="SAM-dependent_MTases_sf"/>
</dbReference>
<dbReference type="SUPFAM" id="SSF53335">
    <property type="entry name" value="S-adenosyl-L-methionine-dependent methyltransferases"/>
    <property type="match status" value="1"/>
</dbReference>
<dbReference type="CDD" id="cd02440">
    <property type="entry name" value="AdoMet_MTases"/>
    <property type="match status" value="1"/>
</dbReference>
<dbReference type="GO" id="GO:0008168">
    <property type="term" value="F:methyltransferase activity"/>
    <property type="evidence" value="ECO:0007669"/>
    <property type="project" value="UniProtKB-KW"/>
</dbReference>
<dbReference type="InterPro" id="IPR019257">
    <property type="entry name" value="MeTrfase_dom"/>
</dbReference>
<comment type="caution">
    <text evidence="4">The sequence shown here is derived from an EMBL/GenBank/DDBJ whole genome shotgun (WGS) entry which is preliminary data.</text>
</comment>
<sequence>MMQDRIFSFTSDLDLNKEFALNLGNRFINQKFLYIGDEGSSAYYKSLSVKQNAYYQKGLSAQDYFDFLKVRVNKNQKIALISLGCGSSKQENVILSNLAKEGYDVTYFGIDISKSMLEESRVNLQEIPIKKNFIRADFSDNDFKDNILSLTRDYDRKIIAFLGFTFVNTTQTAMADTLYNMVGKEDLLWLDILARPSLSKLDDMKIFSRYADYLKHPEIVAFYFRPLKQAGVPYKNGEMHLSTSEEKSVGALVAIFSFAIKKKVVIDFRGETKHLLPNENIVVQRVRAYHSDTLITFFKEHDFKLLDKSAQSGQMQLIFSKK</sequence>